<evidence type="ECO:0000259" key="2">
    <source>
        <dbReference type="Pfam" id="PF03407"/>
    </source>
</evidence>
<proteinExistence type="predicted"/>
<evidence type="ECO:0000313" key="4">
    <source>
        <dbReference type="Proteomes" id="UP000027586"/>
    </source>
</evidence>
<organism evidence="3 4">
    <name type="scientific">Lichtheimia corymbifera JMRC:FSU:9682</name>
    <dbReference type="NCBI Taxonomy" id="1263082"/>
    <lineage>
        <taxon>Eukaryota</taxon>
        <taxon>Fungi</taxon>
        <taxon>Fungi incertae sedis</taxon>
        <taxon>Mucoromycota</taxon>
        <taxon>Mucoromycotina</taxon>
        <taxon>Mucoromycetes</taxon>
        <taxon>Mucorales</taxon>
        <taxon>Lichtheimiaceae</taxon>
        <taxon>Lichtheimia</taxon>
    </lineage>
</organism>
<evidence type="ECO:0000313" key="3">
    <source>
        <dbReference type="EMBL" id="CDH60207.1"/>
    </source>
</evidence>
<dbReference type="PANTHER" id="PTHR47032">
    <property type="entry name" value="UDP-D-XYLOSE:L-FUCOSE ALPHA-1,3-D-XYLOSYLTRANSFERASE-RELATED"/>
    <property type="match status" value="1"/>
</dbReference>
<dbReference type="InterPro" id="IPR052636">
    <property type="entry name" value="UDP-D-xylose:L-fucose_XylT"/>
</dbReference>
<keyword evidence="4" id="KW-1185">Reference proteome</keyword>
<feature type="domain" description="Nucleotide-diphospho-sugar transferase" evidence="2">
    <location>
        <begin position="155"/>
        <end position="359"/>
    </location>
</feature>
<dbReference type="GO" id="GO:0016757">
    <property type="term" value="F:glycosyltransferase activity"/>
    <property type="evidence" value="ECO:0007669"/>
    <property type="project" value="TreeGrafter"/>
</dbReference>
<dbReference type="Proteomes" id="UP000027586">
    <property type="component" value="Unassembled WGS sequence"/>
</dbReference>
<accession>A0A068SEF0</accession>
<dbReference type="AlphaFoldDB" id="A0A068SEF0"/>
<dbReference type="PANTHER" id="PTHR47032:SF1">
    <property type="entry name" value="UDP-D-XYLOSE:L-FUCOSE ALPHA-1,3-D-XYLOSYLTRANSFERASE-RELATED"/>
    <property type="match status" value="1"/>
</dbReference>
<reference evidence="3" key="1">
    <citation type="submission" date="2013-08" db="EMBL/GenBank/DDBJ databases">
        <title>Gene expansion shapes genome architecture in the human pathogen Lichtheimia corymbifera: an evolutionary genomics analysis in the ancient terrestrial Mucorales (Mucoromycotina).</title>
        <authorList>
            <person name="Schwartze V.U."/>
            <person name="Winter S."/>
            <person name="Shelest E."/>
            <person name="Marcet-Houben M."/>
            <person name="Horn F."/>
            <person name="Wehner S."/>
            <person name="Hoffmann K."/>
            <person name="Riege K."/>
            <person name="Sammeth M."/>
            <person name="Nowrousian M."/>
            <person name="Valiante V."/>
            <person name="Linde J."/>
            <person name="Jacobsen I.D."/>
            <person name="Marz M."/>
            <person name="Brakhage A.A."/>
            <person name="Gabaldon T."/>
            <person name="Bocker S."/>
            <person name="Voigt K."/>
        </authorList>
    </citation>
    <scope>NUCLEOTIDE SEQUENCE [LARGE SCALE GENOMIC DNA]</scope>
    <source>
        <strain evidence="3">FSU 9682</strain>
    </source>
</reference>
<dbReference type="OrthoDB" id="540503at2759"/>
<feature type="transmembrane region" description="Helical" evidence="1">
    <location>
        <begin position="12"/>
        <end position="32"/>
    </location>
</feature>
<dbReference type="InterPro" id="IPR005069">
    <property type="entry name" value="Nucl-diP-sugar_transferase"/>
</dbReference>
<gene>
    <name evidence="3" type="ORF">LCOR_10995.1</name>
</gene>
<keyword evidence="1" id="KW-1133">Transmembrane helix</keyword>
<dbReference type="STRING" id="1263082.A0A068SEF0"/>
<dbReference type="GO" id="GO:0005794">
    <property type="term" value="C:Golgi apparatus"/>
    <property type="evidence" value="ECO:0007669"/>
    <property type="project" value="TreeGrafter"/>
</dbReference>
<name>A0A068SEF0_9FUNG</name>
<dbReference type="Pfam" id="PF03407">
    <property type="entry name" value="Nucleotid_trans"/>
    <property type="match status" value="1"/>
</dbReference>
<dbReference type="EMBL" id="CBTN010000085">
    <property type="protein sequence ID" value="CDH60207.1"/>
    <property type="molecule type" value="Genomic_DNA"/>
</dbReference>
<dbReference type="VEuPathDB" id="FungiDB:LCOR_10995.1"/>
<comment type="caution">
    <text evidence="3">The sequence shown here is derived from an EMBL/GenBank/DDBJ whole genome shotgun (WGS) entry which is preliminary data.</text>
</comment>
<sequence>MPPLDRLHQRVLVPVVTIVVASTLILFTLTSVSQPTWLPASSHTVPADYLQDQQQAFNATGQSNTTWDCTCYTYDSSEPLPEIPEIVDSSNTTQEEQGMPTIQVPESLPEPPAALMDKINANLVDGRVLVIATANYGMRDYMYNWIESLKRTNETRYLIFCLDDKLYTHLVNAGYEDHAATIPDEWFHQEVASNFEDYFSPQYKAITHAKTLVVQRLLYLDITVFFSDIDIVWLRPRMREYIKTLLDIRKETHVVFQQEGLDERQINSGFFMMRPYEDMKRMLAETIRLQDSNQGLTQQGAMNRALDPMILDLRTTSVVLLDVMYFPNGYAYFDHDLSNSRGVDPYILHANYRVAGEKKKELEVRGYWYVDEDWLKQVDAMVEQSWEEQTDAIVNGS</sequence>
<protein>
    <recommendedName>
        <fullName evidence="2">Nucleotide-diphospho-sugar transferase domain-containing protein</fullName>
    </recommendedName>
</protein>
<evidence type="ECO:0000256" key="1">
    <source>
        <dbReference type="SAM" id="Phobius"/>
    </source>
</evidence>
<keyword evidence="1" id="KW-0812">Transmembrane</keyword>
<keyword evidence="1" id="KW-0472">Membrane</keyword>